<dbReference type="Pfam" id="PF00772">
    <property type="entry name" value="DnaB"/>
    <property type="match status" value="1"/>
</dbReference>
<name>A0ABT9BGC7_9BACT</name>
<dbReference type="InterPro" id="IPR036185">
    <property type="entry name" value="DNA_heli_DnaB-like_N_sf"/>
</dbReference>
<evidence type="ECO:0000313" key="5">
    <source>
        <dbReference type="EMBL" id="MDO7877323.1"/>
    </source>
</evidence>
<dbReference type="Proteomes" id="UP001176429">
    <property type="component" value="Unassembled WGS sequence"/>
</dbReference>
<keyword evidence="3" id="KW-0238">DNA-binding</keyword>
<dbReference type="InterPro" id="IPR007693">
    <property type="entry name" value="DNA_helicase_DnaB-like_N"/>
</dbReference>
<sequence length="98" mass="10785">MKSADQSLHPLNDRTLEEAVLGAALLEAPALRIIQESFGSQVDIFHFPAHQHVYRAILELQRKGLDVDFATVVNELQKAGCTLPHSASQSLVEVKLLV</sequence>
<dbReference type="InterPro" id="IPR016136">
    <property type="entry name" value="DNA_helicase_N/primase_C"/>
</dbReference>
<accession>A0ABT9BGC7</accession>
<gene>
    <name evidence="5" type="ORF">Q5H93_21440</name>
</gene>
<keyword evidence="6" id="KW-1185">Reference proteome</keyword>
<feature type="domain" description="DNA helicase DnaB-like N-terminal" evidence="4">
    <location>
        <begin position="11"/>
        <end position="80"/>
    </location>
</feature>
<evidence type="ECO:0000313" key="6">
    <source>
        <dbReference type="Proteomes" id="UP001176429"/>
    </source>
</evidence>
<keyword evidence="2" id="KW-0235">DNA replication</keyword>
<organism evidence="5 6">
    <name type="scientific">Hymenobacter aranciens</name>
    <dbReference type="NCBI Taxonomy" id="3063996"/>
    <lineage>
        <taxon>Bacteria</taxon>
        <taxon>Pseudomonadati</taxon>
        <taxon>Bacteroidota</taxon>
        <taxon>Cytophagia</taxon>
        <taxon>Cytophagales</taxon>
        <taxon>Hymenobacteraceae</taxon>
        <taxon>Hymenobacter</taxon>
    </lineage>
</organism>
<dbReference type="Gene3D" id="1.10.860.10">
    <property type="entry name" value="DNAb Helicase, Chain A"/>
    <property type="match status" value="1"/>
</dbReference>
<dbReference type="RefSeq" id="WP_305008753.1">
    <property type="nucleotide sequence ID" value="NZ_JAUQSY010000019.1"/>
</dbReference>
<dbReference type="EMBL" id="JAUQSY010000019">
    <property type="protein sequence ID" value="MDO7877323.1"/>
    <property type="molecule type" value="Genomic_DNA"/>
</dbReference>
<evidence type="ECO:0000256" key="3">
    <source>
        <dbReference type="ARBA" id="ARBA00023125"/>
    </source>
</evidence>
<reference evidence="5" key="1">
    <citation type="submission" date="2023-07" db="EMBL/GenBank/DDBJ databases">
        <authorList>
            <person name="Kim M.K."/>
        </authorList>
    </citation>
    <scope>NUCLEOTIDE SEQUENCE</scope>
    <source>
        <strain evidence="5">ASUV-10-1</strain>
    </source>
</reference>
<comment type="caution">
    <text evidence="5">The sequence shown here is derived from an EMBL/GenBank/DDBJ whole genome shotgun (WGS) entry which is preliminary data.</text>
</comment>
<evidence type="ECO:0000256" key="2">
    <source>
        <dbReference type="ARBA" id="ARBA00022705"/>
    </source>
</evidence>
<evidence type="ECO:0000256" key="1">
    <source>
        <dbReference type="ARBA" id="ARBA00022515"/>
    </source>
</evidence>
<protein>
    <submittedName>
        <fullName evidence="5">DnaB-like helicase N-terminal domain-containing protein</fullName>
    </submittedName>
</protein>
<keyword evidence="1" id="KW-0639">Primosome</keyword>
<dbReference type="SUPFAM" id="SSF48024">
    <property type="entry name" value="N-terminal domain of DnaB helicase"/>
    <property type="match status" value="1"/>
</dbReference>
<evidence type="ECO:0000259" key="4">
    <source>
        <dbReference type="Pfam" id="PF00772"/>
    </source>
</evidence>
<proteinExistence type="predicted"/>